<proteinExistence type="predicted"/>
<gene>
    <name evidence="1" type="ORF">AVDCRST_MAG86-2872</name>
</gene>
<dbReference type="PANTHER" id="PTHR14136">
    <property type="entry name" value="BTB_POZ DOMAIN-CONTAINING PROTEIN KCTD9"/>
    <property type="match status" value="1"/>
</dbReference>
<accession>A0A6J4VKM0</accession>
<evidence type="ECO:0000313" key="1">
    <source>
        <dbReference type="EMBL" id="CAA9581501.1"/>
    </source>
</evidence>
<dbReference type="InterPro" id="IPR001646">
    <property type="entry name" value="5peptide_repeat"/>
</dbReference>
<evidence type="ECO:0008006" key="2">
    <source>
        <dbReference type="Google" id="ProtNLM"/>
    </source>
</evidence>
<dbReference type="Gene3D" id="2.160.20.80">
    <property type="entry name" value="E3 ubiquitin-protein ligase SopA"/>
    <property type="match status" value="1"/>
</dbReference>
<sequence>MTFSKSPYDGEVFTGLDLKGGALEDLTFYDCRFEGCELGEASLKRSRFVDCVFLHCDLSMVNLTDVELSSVQFGHTALVGVNGSLLARTSVAPLELRFDTCTLNYATFRDLDLSGSTFEDCLAHEVAFSGVKLIGTSFWGTDLQGSTFHDCDLSDADFRGARNYGVNVKQNRVRGMKVSFPEALGLLAGLEVVVS</sequence>
<dbReference type="Pfam" id="PF00805">
    <property type="entry name" value="Pentapeptide"/>
    <property type="match status" value="1"/>
</dbReference>
<reference evidence="1" key="1">
    <citation type="submission" date="2020-02" db="EMBL/GenBank/DDBJ databases">
        <authorList>
            <person name="Meier V. D."/>
        </authorList>
    </citation>
    <scope>NUCLEOTIDE SEQUENCE</scope>
    <source>
        <strain evidence="1">AVDCRST_MAG86</strain>
    </source>
</reference>
<protein>
    <recommendedName>
        <fullName evidence="2">Pentapeptide repeat family protein</fullName>
    </recommendedName>
</protein>
<name>A0A6J4VKM0_9DEIN</name>
<dbReference type="EMBL" id="CADCWP010000261">
    <property type="protein sequence ID" value="CAA9581501.1"/>
    <property type="molecule type" value="Genomic_DNA"/>
</dbReference>
<dbReference type="Pfam" id="PF13599">
    <property type="entry name" value="Pentapeptide_4"/>
    <property type="match status" value="1"/>
</dbReference>
<dbReference type="SUPFAM" id="SSF141571">
    <property type="entry name" value="Pentapeptide repeat-like"/>
    <property type="match status" value="1"/>
</dbReference>
<organism evidence="1">
    <name type="scientific">uncultured Truepera sp</name>
    <dbReference type="NCBI Taxonomy" id="543023"/>
    <lineage>
        <taxon>Bacteria</taxon>
        <taxon>Thermotogati</taxon>
        <taxon>Deinococcota</taxon>
        <taxon>Deinococci</taxon>
        <taxon>Trueperales</taxon>
        <taxon>Trueperaceae</taxon>
        <taxon>Truepera</taxon>
        <taxon>environmental samples</taxon>
    </lineage>
</organism>
<dbReference type="AlphaFoldDB" id="A0A6J4VKM0"/>
<dbReference type="InterPro" id="IPR051082">
    <property type="entry name" value="Pentapeptide-BTB/POZ_domain"/>
</dbReference>
<dbReference type="PANTHER" id="PTHR14136:SF17">
    <property type="entry name" value="BTB_POZ DOMAIN-CONTAINING PROTEIN KCTD9"/>
    <property type="match status" value="1"/>
</dbReference>